<name>A0ABW0ZCS4_9ACTN</name>
<keyword evidence="3" id="KW-1185">Reference proteome</keyword>
<dbReference type="Proteomes" id="UP001596083">
    <property type="component" value="Unassembled WGS sequence"/>
</dbReference>
<comment type="caution">
    <text evidence="2">The sequence shown here is derived from an EMBL/GenBank/DDBJ whole genome shotgun (WGS) entry which is preliminary data.</text>
</comment>
<dbReference type="Pfam" id="PF04149">
    <property type="entry name" value="DUF397"/>
    <property type="match status" value="1"/>
</dbReference>
<dbReference type="InterPro" id="IPR007278">
    <property type="entry name" value="DUF397"/>
</dbReference>
<proteinExistence type="predicted"/>
<evidence type="ECO:0000259" key="1">
    <source>
        <dbReference type="Pfam" id="PF04149"/>
    </source>
</evidence>
<dbReference type="EMBL" id="JBHSPB010000027">
    <property type="protein sequence ID" value="MFC5724360.1"/>
    <property type="molecule type" value="Genomic_DNA"/>
</dbReference>
<dbReference type="RefSeq" id="WP_390320824.1">
    <property type="nucleotide sequence ID" value="NZ_JBHSPB010000027.1"/>
</dbReference>
<organism evidence="2 3">
    <name type="scientific">Streptomyces gamaensis</name>
    <dbReference type="NCBI Taxonomy" id="1763542"/>
    <lineage>
        <taxon>Bacteria</taxon>
        <taxon>Bacillati</taxon>
        <taxon>Actinomycetota</taxon>
        <taxon>Actinomycetes</taxon>
        <taxon>Kitasatosporales</taxon>
        <taxon>Streptomycetaceae</taxon>
        <taxon>Streptomyces</taxon>
    </lineage>
</organism>
<accession>A0ABW0ZCS4</accession>
<evidence type="ECO:0000313" key="3">
    <source>
        <dbReference type="Proteomes" id="UP001596083"/>
    </source>
</evidence>
<gene>
    <name evidence="2" type="ORF">ACFP1Z_29825</name>
</gene>
<protein>
    <submittedName>
        <fullName evidence="2">DUF397 domain-containing protein</fullName>
    </submittedName>
</protein>
<reference evidence="3" key="1">
    <citation type="journal article" date="2019" name="Int. J. Syst. Evol. Microbiol.">
        <title>The Global Catalogue of Microorganisms (GCM) 10K type strain sequencing project: providing services to taxonomists for standard genome sequencing and annotation.</title>
        <authorList>
            <consortium name="The Broad Institute Genomics Platform"/>
            <consortium name="The Broad Institute Genome Sequencing Center for Infectious Disease"/>
            <person name="Wu L."/>
            <person name="Ma J."/>
        </authorList>
    </citation>
    <scope>NUCLEOTIDE SEQUENCE [LARGE SCALE GENOMIC DNA]</scope>
    <source>
        <strain evidence="3">CGMCC 4.7304</strain>
    </source>
</reference>
<evidence type="ECO:0000313" key="2">
    <source>
        <dbReference type="EMBL" id="MFC5724360.1"/>
    </source>
</evidence>
<sequence length="62" mass="6655">MVELGWQKSTYSASGSSCVCLATSHCGVLFICESDDPEVVLTTTPDRFRPLISRIKAGAFDG</sequence>
<feature type="domain" description="DUF397" evidence="1">
    <location>
        <begin position="5"/>
        <end position="56"/>
    </location>
</feature>